<dbReference type="InterPro" id="IPR003960">
    <property type="entry name" value="ATPase_AAA_CS"/>
</dbReference>
<gene>
    <name evidence="4" type="primary">ftsH_32</name>
    <name evidence="4" type="ORF">SDC9_50236</name>
</gene>
<dbReference type="SUPFAM" id="SSF52540">
    <property type="entry name" value="P-loop containing nucleoside triphosphate hydrolases"/>
    <property type="match status" value="1"/>
</dbReference>
<dbReference type="Gene3D" id="1.10.8.60">
    <property type="match status" value="1"/>
</dbReference>
<dbReference type="Gene3D" id="3.40.50.300">
    <property type="entry name" value="P-loop containing nucleotide triphosphate hydrolases"/>
    <property type="match status" value="1"/>
</dbReference>
<dbReference type="SMART" id="SM00382">
    <property type="entry name" value="AAA"/>
    <property type="match status" value="1"/>
</dbReference>
<feature type="domain" description="AAA+ ATPase" evidence="3">
    <location>
        <begin position="264"/>
        <end position="401"/>
    </location>
</feature>
<dbReference type="GO" id="GO:0016887">
    <property type="term" value="F:ATP hydrolysis activity"/>
    <property type="evidence" value="ECO:0007669"/>
    <property type="project" value="InterPro"/>
</dbReference>
<keyword evidence="4" id="KW-0482">Metalloprotease</keyword>
<evidence type="ECO:0000256" key="1">
    <source>
        <dbReference type="ARBA" id="ARBA00022741"/>
    </source>
</evidence>
<accession>A0A644WK28</accession>
<comment type="caution">
    <text evidence="4">The sequence shown here is derived from an EMBL/GenBank/DDBJ whole genome shotgun (WGS) entry which is preliminary data.</text>
</comment>
<dbReference type="InterPro" id="IPR050168">
    <property type="entry name" value="AAA_ATPase_domain"/>
</dbReference>
<dbReference type="PROSITE" id="PS00674">
    <property type="entry name" value="AAA"/>
    <property type="match status" value="1"/>
</dbReference>
<dbReference type="InterPro" id="IPR027417">
    <property type="entry name" value="P-loop_NTPase"/>
</dbReference>
<protein>
    <submittedName>
        <fullName evidence="4">ATP-dependent zinc metalloprotease FtsH</fullName>
        <ecNumber evidence="4">3.4.24.-</ecNumber>
    </submittedName>
</protein>
<dbReference type="InterPro" id="IPR003593">
    <property type="entry name" value="AAA+_ATPase"/>
</dbReference>
<dbReference type="EMBL" id="VSSQ01000997">
    <property type="protein sequence ID" value="MPM03969.1"/>
    <property type="molecule type" value="Genomic_DNA"/>
</dbReference>
<keyword evidence="4" id="KW-0378">Hydrolase</keyword>
<dbReference type="AlphaFoldDB" id="A0A644WK28"/>
<proteinExistence type="predicted"/>
<reference evidence="4" key="1">
    <citation type="submission" date="2019-08" db="EMBL/GenBank/DDBJ databases">
        <authorList>
            <person name="Kucharzyk K."/>
            <person name="Murdoch R.W."/>
            <person name="Higgins S."/>
            <person name="Loffler F."/>
        </authorList>
    </citation>
    <scope>NUCLEOTIDE SEQUENCE</scope>
</reference>
<evidence type="ECO:0000256" key="2">
    <source>
        <dbReference type="ARBA" id="ARBA00022840"/>
    </source>
</evidence>
<organism evidence="4">
    <name type="scientific">bioreactor metagenome</name>
    <dbReference type="NCBI Taxonomy" id="1076179"/>
    <lineage>
        <taxon>unclassified sequences</taxon>
        <taxon>metagenomes</taxon>
        <taxon>ecological metagenomes</taxon>
    </lineage>
</organism>
<sequence>MSKDILLPNGFELPNESRVKSLLFSGIEWQIFDTNGSDIILIARPELAKRWIECGFLVDSLMGEVKFGDDFFRSLSCPRKFALNSVDCGGSPECKADALAFACALKESRKISKDVSFHDAVYVEQYTRLLPTWSLTSHVEDAVVLGTWLTGGVVISTDSFRRLTKLTGWMPEVDLAEIISAAGLSLPPNTTMRSKKSIICSPNESGRNTCSENENDSLQLSTEASNEERKFKLPGRPQLEDFFNEYVISIIFNADKYQVMGIDFPSAIVLHGPPGCGKTFAVERLVEFLDWPSFSIDSNSVGSPYIHQTSKKVSEVFEKAIDSAPSIVVIDEMESFLSERRSDNISGLHHVEEVAEFLRRIPEAVKSRVLVIAMTNMIEMIDPAILRRGRFDHVIEVGMPSRKEVASLVDALLSKLPKCDNLNLENIIDALSGKALSDVSFLIREAARLAAKAGKTQLDQESLEAALESLPKDQKRKNKTIGFA</sequence>
<dbReference type="CDD" id="cd19481">
    <property type="entry name" value="RecA-like_protease"/>
    <property type="match status" value="1"/>
</dbReference>
<dbReference type="PANTHER" id="PTHR23077:SF171">
    <property type="entry name" value="NUCLEAR VALOSIN-CONTAINING PROTEIN-LIKE"/>
    <property type="match status" value="1"/>
</dbReference>
<dbReference type="PANTHER" id="PTHR23077">
    <property type="entry name" value="AAA-FAMILY ATPASE"/>
    <property type="match status" value="1"/>
</dbReference>
<dbReference type="EC" id="3.4.24.-" evidence="4"/>
<dbReference type="GO" id="GO:0005524">
    <property type="term" value="F:ATP binding"/>
    <property type="evidence" value="ECO:0007669"/>
    <property type="project" value="UniProtKB-KW"/>
</dbReference>
<evidence type="ECO:0000259" key="3">
    <source>
        <dbReference type="SMART" id="SM00382"/>
    </source>
</evidence>
<dbReference type="InterPro" id="IPR003959">
    <property type="entry name" value="ATPase_AAA_core"/>
</dbReference>
<keyword evidence="2" id="KW-0067">ATP-binding</keyword>
<dbReference type="GO" id="GO:0008237">
    <property type="term" value="F:metallopeptidase activity"/>
    <property type="evidence" value="ECO:0007669"/>
    <property type="project" value="UniProtKB-KW"/>
</dbReference>
<name>A0A644WK28_9ZZZZ</name>
<dbReference type="Pfam" id="PF00004">
    <property type="entry name" value="AAA"/>
    <property type="match status" value="1"/>
</dbReference>
<dbReference type="GO" id="GO:0006508">
    <property type="term" value="P:proteolysis"/>
    <property type="evidence" value="ECO:0007669"/>
    <property type="project" value="UniProtKB-KW"/>
</dbReference>
<keyword evidence="4" id="KW-0645">Protease</keyword>
<keyword evidence="1" id="KW-0547">Nucleotide-binding</keyword>
<evidence type="ECO:0000313" key="4">
    <source>
        <dbReference type="EMBL" id="MPM03969.1"/>
    </source>
</evidence>